<dbReference type="RefSeq" id="WP_191701212.1">
    <property type="nucleotide sequence ID" value="NZ_JACSPZ010000009.1"/>
</dbReference>
<keyword evidence="1" id="KW-0472">Membrane</keyword>
<gene>
    <name evidence="2" type="ORF">H9635_15450</name>
</gene>
<accession>A0ABR8Y1T5</accession>
<proteinExistence type="predicted"/>
<feature type="transmembrane region" description="Helical" evidence="1">
    <location>
        <begin position="28"/>
        <end position="45"/>
    </location>
</feature>
<keyword evidence="1" id="KW-0812">Transmembrane</keyword>
<name>A0ABR8Y1T5_9BACL</name>
<protein>
    <recommendedName>
        <fullName evidence="4">DUF4131 domain-containing protein</fullName>
    </recommendedName>
</protein>
<organism evidence="2 3">
    <name type="scientific">Solibacillus faecavium</name>
    <dbReference type="NCBI Taxonomy" id="2762221"/>
    <lineage>
        <taxon>Bacteria</taxon>
        <taxon>Bacillati</taxon>
        <taxon>Bacillota</taxon>
        <taxon>Bacilli</taxon>
        <taxon>Bacillales</taxon>
        <taxon>Caryophanaceae</taxon>
        <taxon>Solibacillus</taxon>
    </lineage>
</organism>
<evidence type="ECO:0008006" key="4">
    <source>
        <dbReference type="Google" id="ProtNLM"/>
    </source>
</evidence>
<keyword evidence="1" id="KW-1133">Transmembrane helix</keyword>
<evidence type="ECO:0000256" key="1">
    <source>
        <dbReference type="SAM" id="Phobius"/>
    </source>
</evidence>
<evidence type="ECO:0000313" key="2">
    <source>
        <dbReference type="EMBL" id="MBD8038149.1"/>
    </source>
</evidence>
<sequence length="159" mass="18223">MGVIVIALIFLYGFILFRNGIALNNVTIEFTILYVACSLTILLFWKARKGISKKIGIVICALLIIQTGLISYYAYDRHSDRLINEQHRLLVILGSSTDYQKLNLSYHDIEKINIVGDAKQGNFHHPLDYIIELKVKNENKIYQFQCKGQGPWCEEMGLN</sequence>
<evidence type="ECO:0000313" key="3">
    <source>
        <dbReference type="Proteomes" id="UP000619101"/>
    </source>
</evidence>
<keyword evidence="3" id="KW-1185">Reference proteome</keyword>
<dbReference type="EMBL" id="JACSPZ010000009">
    <property type="protein sequence ID" value="MBD8038149.1"/>
    <property type="molecule type" value="Genomic_DNA"/>
</dbReference>
<feature type="transmembrane region" description="Helical" evidence="1">
    <location>
        <begin position="57"/>
        <end position="75"/>
    </location>
</feature>
<dbReference type="Proteomes" id="UP000619101">
    <property type="component" value="Unassembled WGS sequence"/>
</dbReference>
<reference evidence="2 3" key="1">
    <citation type="submission" date="2020-08" db="EMBL/GenBank/DDBJ databases">
        <title>A Genomic Blueprint of the Chicken Gut Microbiome.</title>
        <authorList>
            <person name="Gilroy R."/>
            <person name="Ravi A."/>
            <person name="Getino M."/>
            <person name="Pursley I."/>
            <person name="Horton D.L."/>
            <person name="Alikhan N.-F."/>
            <person name="Baker D."/>
            <person name="Gharbi K."/>
            <person name="Hall N."/>
            <person name="Watson M."/>
            <person name="Adriaenssens E.M."/>
            <person name="Foster-Nyarko E."/>
            <person name="Jarju S."/>
            <person name="Secka A."/>
            <person name="Antonio M."/>
            <person name="Oren A."/>
            <person name="Chaudhuri R."/>
            <person name="La Ragione R.M."/>
            <person name="Hildebrand F."/>
            <person name="Pallen M.J."/>
        </authorList>
    </citation>
    <scope>NUCLEOTIDE SEQUENCE [LARGE SCALE GENOMIC DNA]</scope>
    <source>
        <strain evidence="2 3">A46</strain>
    </source>
</reference>
<comment type="caution">
    <text evidence="2">The sequence shown here is derived from an EMBL/GenBank/DDBJ whole genome shotgun (WGS) entry which is preliminary data.</text>
</comment>